<protein>
    <submittedName>
        <fullName evidence="2">Uncharacterized protein MANES_04G124800</fullName>
    </submittedName>
</protein>
<feature type="chain" id="PRO_5015115972" evidence="1">
    <location>
        <begin position="16"/>
        <end position="40"/>
    </location>
</feature>
<feature type="signal peptide" evidence="1">
    <location>
        <begin position="1"/>
        <end position="15"/>
    </location>
</feature>
<evidence type="ECO:0000313" key="2">
    <source>
        <dbReference type="EMBL" id="MBX55977.1"/>
    </source>
</evidence>
<proteinExistence type="predicted"/>
<dbReference type="AlphaFoldDB" id="A0A2P2PMH4"/>
<accession>A0A2P2PMH4</accession>
<organism evidence="2">
    <name type="scientific">Rhizophora mucronata</name>
    <name type="common">Asiatic mangrove</name>
    <dbReference type="NCBI Taxonomy" id="61149"/>
    <lineage>
        <taxon>Eukaryota</taxon>
        <taxon>Viridiplantae</taxon>
        <taxon>Streptophyta</taxon>
        <taxon>Embryophyta</taxon>
        <taxon>Tracheophyta</taxon>
        <taxon>Spermatophyta</taxon>
        <taxon>Magnoliopsida</taxon>
        <taxon>eudicotyledons</taxon>
        <taxon>Gunneridae</taxon>
        <taxon>Pentapetalae</taxon>
        <taxon>rosids</taxon>
        <taxon>fabids</taxon>
        <taxon>Malpighiales</taxon>
        <taxon>Rhizophoraceae</taxon>
        <taxon>Rhizophora</taxon>
    </lineage>
</organism>
<keyword evidence="1" id="KW-0732">Signal</keyword>
<sequence>MTWMKMRCLLLRKILLPLMISWRRLSKWGGCLWCSLLLGV</sequence>
<dbReference type="EMBL" id="GGEC01075493">
    <property type="protein sequence ID" value="MBX55977.1"/>
    <property type="molecule type" value="Transcribed_RNA"/>
</dbReference>
<evidence type="ECO:0000256" key="1">
    <source>
        <dbReference type="SAM" id="SignalP"/>
    </source>
</evidence>
<reference evidence="2" key="1">
    <citation type="submission" date="2018-02" db="EMBL/GenBank/DDBJ databases">
        <title>Rhizophora mucronata_Transcriptome.</title>
        <authorList>
            <person name="Meera S.P."/>
            <person name="Sreeshan A."/>
            <person name="Augustine A."/>
        </authorList>
    </citation>
    <scope>NUCLEOTIDE SEQUENCE</scope>
    <source>
        <tissue evidence="2">Leaf</tissue>
    </source>
</reference>
<name>A0A2P2PMH4_RHIMU</name>